<sequence length="497" mass="56148">MVNSESVMAKRQRGAAAIYLVFLLIPLFGMVFLALEGTRYIQKKNRLGDATEAASLAVSMANRDDKGYETQLAKDYISSYMRNIKEISQVKVERKEDIDHYPLADGSFEDREYTQYRVTAKTDHTSWLHSDLIPSFNETETLANRALARAYPEYLGDRDVDIVFVSDFSGSMKGSRINSLKDAITEISNEILVPRDGETEIRNRIALVPYNMRVVEGDSGRSVCMTQLKYRNPSGKTGSNYTNYESINWREWANKSYSQVSSCVSNSRKCNGLPGPRADARTIKSVVNDSSQRWPDSSNWIDYSRSVEQVFNESPDRVQHHPSYQRLYSGSMCNGSFWTIPLTNQKSEVMRVNQMSPNGGTSVYQGLFRGAQILDKGRPVDPDEEEDKAYQKRLKMLLMISDGKEDPYRNTFSDLVNAGACNKIRERFNDGDLPLHMGVIGVQFSASGQNAFKKCVGEENIIDVGNLDDLIQEILDLIKKGAKSDGISKLYYRHTES</sequence>
<dbReference type="InterPro" id="IPR028087">
    <property type="entry name" value="Tad_N"/>
</dbReference>
<keyword evidence="1" id="KW-0472">Membrane</keyword>
<keyword evidence="4" id="KW-1185">Reference proteome</keyword>
<dbReference type="InterPro" id="IPR036465">
    <property type="entry name" value="vWFA_dom_sf"/>
</dbReference>
<dbReference type="InterPro" id="IPR002035">
    <property type="entry name" value="VWF_A"/>
</dbReference>
<dbReference type="RefSeq" id="WP_220108891.1">
    <property type="nucleotide sequence ID" value="NZ_JAHZST010000003.1"/>
</dbReference>
<name>A0ABS7E1P3_9GAMM</name>
<feature type="domain" description="VWFA" evidence="2">
    <location>
        <begin position="161"/>
        <end position="211"/>
    </location>
</feature>
<organism evidence="3 4">
    <name type="scientific">Shewanella nanhaiensis</name>
    <dbReference type="NCBI Taxonomy" id="2864872"/>
    <lineage>
        <taxon>Bacteria</taxon>
        <taxon>Pseudomonadati</taxon>
        <taxon>Pseudomonadota</taxon>
        <taxon>Gammaproteobacteria</taxon>
        <taxon>Alteromonadales</taxon>
        <taxon>Shewanellaceae</taxon>
        <taxon>Shewanella</taxon>
    </lineage>
</organism>
<dbReference type="Pfam" id="PF13400">
    <property type="entry name" value="Tad"/>
    <property type="match status" value="1"/>
</dbReference>
<comment type="caution">
    <text evidence="3">The sequence shown here is derived from an EMBL/GenBank/DDBJ whole genome shotgun (WGS) entry which is preliminary data.</text>
</comment>
<reference evidence="3 4" key="1">
    <citation type="submission" date="2021-07" db="EMBL/GenBank/DDBJ databases">
        <title>Shewanella sp. nov, isolated from SCS.</title>
        <authorList>
            <person name="Cao W.R."/>
        </authorList>
    </citation>
    <scope>NUCLEOTIDE SEQUENCE [LARGE SCALE GENOMIC DNA]</scope>
    <source>
        <strain evidence="3 4">NR704-98</strain>
    </source>
</reference>
<dbReference type="EMBL" id="JAHZST010000003">
    <property type="protein sequence ID" value="MBW8183268.1"/>
    <property type="molecule type" value="Genomic_DNA"/>
</dbReference>
<evidence type="ECO:0000256" key="1">
    <source>
        <dbReference type="SAM" id="Phobius"/>
    </source>
</evidence>
<keyword evidence="1" id="KW-0812">Transmembrane</keyword>
<keyword evidence="1" id="KW-1133">Transmembrane helix</keyword>
<gene>
    <name evidence="3" type="ORF">K0625_06280</name>
</gene>
<feature type="transmembrane region" description="Helical" evidence="1">
    <location>
        <begin position="16"/>
        <end position="35"/>
    </location>
</feature>
<protein>
    <submittedName>
        <fullName evidence="3">Pilus assembly protein</fullName>
    </submittedName>
</protein>
<evidence type="ECO:0000313" key="4">
    <source>
        <dbReference type="Proteomes" id="UP001195963"/>
    </source>
</evidence>
<evidence type="ECO:0000259" key="2">
    <source>
        <dbReference type="PROSITE" id="PS50234"/>
    </source>
</evidence>
<dbReference type="CDD" id="cd00198">
    <property type="entry name" value="vWFA"/>
    <property type="match status" value="1"/>
</dbReference>
<proteinExistence type="predicted"/>
<dbReference type="SUPFAM" id="SSF53300">
    <property type="entry name" value="vWA-like"/>
    <property type="match status" value="1"/>
</dbReference>
<dbReference type="Proteomes" id="UP001195963">
    <property type="component" value="Unassembled WGS sequence"/>
</dbReference>
<dbReference type="Gene3D" id="3.40.50.410">
    <property type="entry name" value="von Willebrand factor, type A domain"/>
    <property type="match status" value="1"/>
</dbReference>
<accession>A0ABS7E1P3</accession>
<evidence type="ECO:0000313" key="3">
    <source>
        <dbReference type="EMBL" id="MBW8183268.1"/>
    </source>
</evidence>
<dbReference type="PROSITE" id="PS50234">
    <property type="entry name" value="VWFA"/>
    <property type="match status" value="1"/>
</dbReference>